<dbReference type="Pfam" id="PF12804">
    <property type="entry name" value="NTP_transf_3"/>
    <property type="match status" value="1"/>
</dbReference>
<proteinExistence type="predicted"/>
<name>A0A367MDH4_PSEAI</name>
<gene>
    <name evidence="3" type="ORF">DT376_07830</name>
</gene>
<keyword evidence="1" id="KW-0460">Magnesium</keyword>
<evidence type="ECO:0000259" key="2">
    <source>
        <dbReference type="Pfam" id="PF12804"/>
    </source>
</evidence>
<dbReference type="GO" id="GO:0016779">
    <property type="term" value="F:nucleotidyltransferase activity"/>
    <property type="evidence" value="ECO:0007669"/>
    <property type="project" value="UniProtKB-ARBA"/>
</dbReference>
<dbReference type="EMBL" id="QORE01000179">
    <property type="protein sequence ID" value="RCI75408.1"/>
    <property type="molecule type" value="Genomic_DNA"/>
</dbReference>
<dbReference type="Gene3D" id="3.90.550.10">
    <property type="entry name" value="Spore Coat Polysaccharide Biosynthesis Protein SpsA, Chain A"/>
    <property type="match status" value="1"/>
</dbReference>
<accession>A0A367MDH4</accession>
<feature type="non-terminal residue" evidence="3">
    <location>
        <position position="173"/>
    </location>
</feature>
<dbReference type="AlphaFoldDB" id="A0A367MDH4"/>
<evidence type="ECO:0000313" key="3">
    <source>
        <dbReference type="EMBL" id="RCI75408.1"/>
    </source>
</evidence>
<sequence length="173" mass="19250">MSPIEHAVISAAGIGSRLGLNKPKCLVEVGGKTLLAQHLERLAEIPNVWVVVGFQEELVIEQVRNLRRDAIIVRNPDFDRTNTLQSIHRVSRYLDRRFLAVDGDTFIENRSFERFLRAAAGQAGLIGVSRYTTSDGVRVLLDAGGEAVTAFTREPQHAYEWTGIAILRPDMVV</sequence>
<organism evidence="3 4">
    <name type="scientific">Pseudomonas aeruginosa</name>
    <dbReference type="NCBI Taxonomy" id="287"/>
    <lineage>
        <taxon>Bacteria</taxon>
        <taxon>Pseudomonadati</taxon>
        <taxon>Pseudomonadota</taxon>
        <taxon>Gammaproteobacteria</taxon>
        <taxon>Pseudomonadales</taxon>
        <taxon>Pseudomonadaceae</taxon>
        <taxon>Pseudomonas</taxon>
    </lineage>
</organism>
<protein>
    <submittedName>
        <fullName evidence="3">Nucleotidyltransferase</fullName>
    </submittedName>
</protein>
<comment type="caution">
    <text evidence="3">The sequence shown here is derived from an EMBL/GenBank/DDBJ whole genome shotgun (WGS) entry which is preliminary data.</text>
</comment>
<dbReference type="InterPro" id="IPR029044">
    <property type="entry name" value="Nucleotide-diphossugar_trans"/>
</dbReference>
<dbReference type="PANTHER" id="PTHR43777:SF1">
    <property type="entry name" value="MOLYBDENUM COFACTOR CYTIDYLYLTRANSFERASE"/>
    <property type="match status" value="1"/>
</dbReference>
<reference evidence="3 4" key="1">
    <citation type="submission" date="2018-07" db="EMBL/GenBank/DDBJ databases">
        <title>Mechanisms of high-level aminoglycoside resistance among Gram-negative pathogens in Brazil.</title>
        <authorList>
            <person name="Ballaben A.S."/>
            <person name="Darini A.L.C."/>
            <person name="Doi Y."/>
        </authorList>
    </citation>
    <scope>NUCLEOTIDE SEQUENCE [LARGE SCALE GENOMIC DNA]</scope>
    <source>
        <strain evidence="3 4">B2-305</strain>
    </source>
</reference>
<evidence type="ECO:0000256" key="1">
    <source>
        <dbReference type="ARBA" id="ARBA00022842"/>
    </source>
</evidence>
<dbReference type="Proteomes" id="UP000253594">
    <property type="component" value="Unassembled WGS sequence"/>
</dbReference>
<dbReference type="SUPFAM" id="SSF53448">
    <property type="entry name" value="Nucleotide-diphospho-sugar transferases"/>
    <property type="match status" value="1"/>
</dbReference>
<feature type="domain" description="MobA-like NTP transferase" evidence="2">
    <location>
        <begin position="7"/>
        <end position="132"/>
    </location>
</feature>
<dbReference type="PANTHER" id="PTHR43777">
    <property type="entry name" value="MOLYBDENUM COFACTOR CYTIDYLYLTRANSFERASE"/>
    <property type="match status" value="1"/>
</dbReference>
<evidence type="ECO:0000313" key="4">
    <source>
        <dbReference type="Proteomes" id="UP000253594"/>
    </source>
</evidence>
<keyword evidence="3" id="KW-0808">Transferase</keyword>
<dbReference type="InterPro" id="IPR025877">
    <property type="entry name" value="MobA-like_NTP_Trfase"/>
</dbReference>